<evidence type="ECO:0000313" key="3">
    <source>
        <dbReference type="Proteomes" id="UP001341245"/>
    </source>
</evidence>
<evidence type="ECO:0000256" key="1">
    <source>
        <dbReference type="SAM" id="MobiDB-lite"/>
    </source>
</evidence>
<keyword evidence="3" id="KW-1185">Reference proteome</keyword>
<comment type="caution">
    <text evidence="2">The sequence shown here is derived from an EMBL/GenBank/DDBJ whole genome shotgun (WGS) entry which is preliminary data.</text>
</comment>
<dbReference type="EMBL" id="JASGXD010000025">
    <property type="protein sequence ID" value="KAK5999405.1"/>
    <property type="molecule type" value="Genomic_DNA"/>
</dbReference>
<proteinExistence type="predicted"/>
<gene>
    <name evidence="2" type="ORF">QM012_005530</name>
</gene>
<feature type="compositionally biased region" description="Low complexity" evidence="1">
    <location>
        <begin position="441"/>
        <end position="456"/>
    </location>
</feature>
<feature type="region of interest" description="Disordered" evidence="1">
    <location>
        <begin position="425"/>
        <end position="478"/>
    </location>
</feature>
<feature type="compositionally biased region" description="Basic and acidic residues" evidence="1">
    <location>
        <begin position="15"/>
        <end position="27"/>
    </location>
</feature>
<feature type="compositionally biased region" description="Polar residues" evidence="1">
    <location>
        <begin position="63"/>
        <end position="74"/>
    </location>
</feature>
<sequence>MAKRRVCHAQQQERQGQEEQQQPREEQQQPQQNYQPTIDNAHPIDTSSKRKSVFVDGNKQSKRQANQWHTNSEAPLQPPNHAATPQLYESGSELIEKMSTSGRYTECDLQRIISQAVESPYLYASAIHPSARILGNCILVPSVPIYIFNMLQSLLPSNPRTVRWKLEYKPCPRRAEPGLSSCIVRKRGRLIITMPSTIHDAFNQFTVDIANQLFESHFLPPEYERGDITQSGSAAVQIGPLKLHPDASLAFFDVKNPFLVLEVAYTQTEKAVQRKAQTYILDSKRKIKIVVLIIVAQKQLKKSKDESRPSTSPLDNKNLSAETDTVHVHVYKSHMQGPKKHTGLHVVQRVQVFPGPEPSETFDIAWSDINCGPWSEFCARAHLPPDASEPVCKINLRNLNSIAWNLVGQSEDSVADIRRYRPMAGAYRTPSPTQGVEFMDSSSPQPQLSSGSSGPSDEGRRMDPDYEASERSWGSDSA</sequence>
<organism evidence="2 3">
    <name type="scientific">Aureobasidium pullulans</name>
    <name type="common">Black yeast</name>
    <name type="synonym">Pullularia pullulans</name>
    <dbReference type="NCBI Taxonomy" id="5580"/>
    <lineage>
        <taxon>Eukaryota</taxon>
        <taxon>Fungi</taxon>
        <taxon>Dikarya</taxon>
        <taxon>Ascomycota</taxon>
        <taxon>Pezizomycotina</taxon>
        <taxon>Dothideomycetes</taxon>
        <taxon>Dothideomycetidae</taxon>
        <taxon>Dothideales</taxon>
        <taxon>Saccotheciaceae</taxon>
        <taxon>Aureobasidium</taxon>
    </lineage>
</organism>
<evidence type="ECO:0000313" key="2">
    <source>
        <dbReference type="EMBL" id="KAK5999405.1"/>
    </source>
</evidence>
<feature type="region of interest" description="Disordered" evidence="1">
    <location>
        <begin position="1"/>
        <end position="85"/>
    </location>
</feature>
<accession>A0ABR0T5S9</accession>
<name>A0ABR0T5S9_AURPU</name>
<feature type="compositionally biased region" description="Basic and acidic residues" evidence="1">
    <location>
        <begin position="457"/>
        <end position="470"/>
    </location>
</feature>
<reference evidence="2 3" key="1">
    <citation type="submission" date="2023-11" db="EMBL/GenBank/DDBJ databases">
        <title>Draft genome sequence and annotation of the polyextremotolerant black yeast-like fungus Aureobasidium pullulans NRRL 62042.</title>
        <authorList>
            <person name="Dielentheis-Frenken M.R.E."/>
            <person name="Wibberg D."/>
            <person name="Blank L.M."/>
            <person name="Tiso T."/>
        </authorList>
    </citation>
    <scope>NUCLEOTIDE SEQUENCE [LARGE SCALE GENOMIC DNA]</scope>
    <source>
        <strain evidence="2 3">NRRL 62042</strain>
    </source>
</reference>
<protein>
    <submittedName>
        <fullName evidence="2">Uncharacterized protein</fullName>
    </submittedName>
</protein>
<dbReference type="Proteomes" id="UP001341245">
    <property type="component" value="Unassembled WGS sequence"/>
</dbReference>